<dbReference type="NCBIfam" id="TIGR02532">
    <property type="entry name" value="IV_pilin_GFxxxE"/>
    <property type="match status" value="1"/>
</dbReference>
<feature type="transmembrane region" description="Helical" evidence="6">
    <location>
        <begin position="7"/>
        <end position="31"/>
    </location>
</feature>
<keyword evidence="8" id="KW-1185">Reference proteome</keyword>
<gene>
    <name evidence="7" type="ORF">BDK89_4129</name>
</gene>
<dbReference type="Proteomes" id="UP000294558">
    <property type="component" value="Unassembled WGS sequence"/>
</dbReference>
<protein>
    <submittedName>
        <fullName evidence="7">Prepilin-type N-terminal cleavage/methylation domain-containing protein</fullName>
    </submittedName>
</protein>
<dbReference type="RefSeq" id="WP_133870719.1">
    <property type="nucleotide sequence ID" value="NZ_SOAU01000001.1"/>
</dbReference>
<dbReference type="EMBL" id="SOAU01000001">
    <property type="protein sequence ID" value="TDT18508.1"/>
    <property type="molecule type" value="Genomic_DNA"/>
</dbReference>
<dbReference type="InterPro" id="IPR000983">
    <property type="entry name" value="Bac_GSPG_pilin"/>
</dbReference>
<dbReference type="GO" id="GO:0015627">
    <property type="term" value="C:type II protein secretion system complex"/>
    <property type="evidence" value="ECO:0007669"/>
    <property type="project" value="InterPro"/>
</dbReference>
<evidence type="ECO:0000256" key="4">
    <source>
        <dbReference type="ARBA" id="ARBA00022989"/>
    </source>
</evidence>
<evidence type="ECO:0000256" key="5">
    <source>
        <dbReference type="ARBA" id="ARBA00023136"/>
    </source>
</evidence>
<dbReference type="Gene3D" id="3.30.700.10">
    <property type="entry name" value="Glycoprotein, Type 4 Pilin"/>
    <property type="match status" value="1"/>
</dbReference>
<evidence type="ECO:0000256" key="3">
    <source>
        <dbReference type="ARBA" id="ARBA00022692"/>
    </source>
</evidence>
<evidence type="ECO:0000313" key="7">
    <source>
        <dbReference type="EMBL" id="TDT18508.1"/>
    </source>
</evidence>
<dbReference type="GO" id="GO:0015628">
    <property type="term" value="P:protein secretion by the type II secretion system"/>
    <property type="evidence" value="ECO:0007669"/>
    <property type="project" value="InterPro"/>
</dbReference>
<keyword evidence="5 6" id="KW-0472">Membrane</keyword>
<organism evidence="7 8">
    <name type="scientific">Ilumatobacter fluminis</name>
    <dbReference type="NCBI Taxonomy" id="467091"/>
    <lineage>
        <taxon>Bacteria</taxon>
        <taxon>Bacillati</taxon>
        <taxon>Actinomycetota</taxon>
        <taxon>Acidimicrobiia</taxon>
        <taxon>Acidimicrobiales</taxon>
        <taxon>Ilumatobacteraceae</taxon>
        <taxon>Ilumatobacter</taxon>
    </lineage>
</organism>
<dbReference type="SUPFAM" id="SSF54523">
    <property type="entry name" value="Pili subunits"/>
    <property type="match status" value="1"/>
</dbReference>
<evidence type="ECO:0000256" key="6">
    <source>
        <dbReference type="SAM" id="Phobius"/>
    </source>
</evidence>
<reference evidence="7 8" key="1">
    <citation type="submission" date="2019-03" db="EMBL/GenBank/DDBJ databases">
        <title>Sequencing the genomes of 1000 actinobacteria strains.</title>
        <authorList>
            <person name="Klenk H.-P."/>
        </authorList>
    </citation>
    <scope>NUCLEOTIDE SEQUENCE [LARGE SCALE GENOMIC DNA]</scope>
    <source>
        <strain evidence="7 8">DSM 18936</strain>
    </source>
</reference>
<evidence type="ECO:0000256" key="1">
    <source>
        <dbReference type="ARBA" id="ARBA00004167"/>
    </source>
</evidence>
<dbReference type="InterPro" id="IPR012902">
    <property type="entry name" value="N_methyl_site"/>
</dbReference>
<name>A0A4V3EJJ1_9ACTN</name>
<dbReference type="InterPro" id="IPR045584">
    <property type="entry name" value="Pilin-like"/>
</dbReference>
<dbReference type="Pfam" id="PF07963">
    <property type="entry name" value="N_methyl"/>
    <property type="match status" value="1"/>
</dbReference>
<dbReference type="PRINTS" id="PR00813">
    <property type="entry name" value="BCTERIALGSPG"/>
</dbReference>
<dbReference type="OrthoDB" id="3826845at2"/>
<dbReference type="AlphaFoldDB" id="A0A4V3EJJ1"/>
<accession>A0A4V3EJJ1</accession>
<keyword evidence="3 6" id="KW-0812">Transmembrane</keyword>
<dbReference type="PROSITE" id="PS00409">
    <property type="entry name" value="PROKAR_NTER_METHYL"/>
    <property type="match status" value="1"/>
</dbReference>
<keyword evidence="2" id="KW-0488">Methylation</keyword>
<dbReference type="GO" id="GO:0016020">
    <property type="term" value="C:membrane"/>
    <property type="evidence" value="ECO:0007669"/>
    <property type="project" value="UniProtKB-SubCell"/>
</dbReference>
<proteinExistence type="predicted"/>
<sequence length="100" mass="10668">MKKQDEGFTLIELLIVIVILGILATVVVFSVRGITDDGQENACETDYRTLEVAIEAYYAKYGSDNAGSLDMTALEQAGLIREGSAENYDVSAGAITGTCP</sequence>
<dbReference type="PANTHER" id="PTHR30093:SF44">
    <property type="entry name" value="TYPE II SECRETION SYSTEM CORE PROTEIN G"/>
    <property type="match status" value="1"/>
</dbReference>
<keyword evidence="4 6" id="KW-1133">Transmembrane helix</keyword>
<comment type="caution">
    <text evidence="7">The sequence shown here is derived from an EMBL/GenBank/DDBJ whole genome shotgun (WGS) entry which is preliminary data.</text>
</comment>
<comment type="subcellular location">
    <subcellularLocation>
        <location evidence="1">Membrane</location>
        <topology evidence="1">Single-pass membrane protein</topology>
    </subcellularLocation>
</comment>
<evidence type="ECO:0000313" key="8">
    <source>
        <dbReference type="Proteomes" id="UP000294558"/>
    </source>
</evidence>
<dbReference type="PANTHER" id="PTHR30093">
    <property type="entry name" value="GENERAL SECRETION PATHWAY PROTEIN G"/>
    <property type="match status" value="1"/>
</dbReference>
<evidence type="ECO:0000256" key="2">
    <source>
        <dbReference type="ARBA" id="ARBA00022481"/>
    </source>
</evidence>